<evidence type="ECO:0000256" key="1">
    <source>
        <dbReference type="ARBA" id="ARBA00023002"/>
    </source>
</evidence>
<dbReference type="SUPFAM" id="SSF48179">
    <property type="entry name" value="6-phosphogluconate dehydrogenase C-terminal domain-like"/>
    <property type="match status" value="1"/>
</dbReference>
<dbReference type="InterPro" id="IPR018931">
    <property type="entry name" value="DUF2520"/>
</dbReference>
<organism evidence="4 5">
    <name type="scientific">Acinetobacter bouvetii</name>
    <dbReference type="NCBI Taxonomy" id="202951"/>
    <lineage>
        <taxon>Bacteria</taxon>
        <taxon>Pseudomonadati</taxon>
        <taxon>Pseudomonadota</taxon>
        <taxon>Gammaproteobacteria</taxon>
        <taxon>Moraxellales</taxon>
        <taxon>Moraxellaceae</taxon>
        <taxon>Acinetobacter</taxon>
    </lineage>
</organism>
<dbReference type="GO" id="GO:0016491">
    <property type="term" value="F:oxidoreductase activity"/>
    <property type="evidence" value="ECO:0007669"/>
    <property type="project" value="UniProtKB-KW"/>
</dbReference>
<evidence type="ECO:0000313" key="4">
    <source>
        <dbReference type="EMBL" id="RZG65204.1"/>
    </source>
</evidence>
<name>A0A4Q7APX0_9GAMM</name>
<reference evidence="4 5" key="1">
    <citation type="submission" date="2019-02" db="EMBL/GenBank/DDBJ databases">
        <title>The Batch Genome Submission of Acinetobacter spp. strains.</title>
        <authorList>
            <person name="Qin J."/>
            <person name="Hu Y."/>
            <person name="Ye H."/>
            <person name="Wei L."/>
            <person name="Feng Y."/>
            <person name="Zong Z."/>
        </authorList>
    </citation>
    <scope>NUCLEOTIDE SEQUENCE [LARGE SCALE GENOMIC DNA]</scope>
    <source>
        <strain evidence="4 5">WCHABo060081</strain>
    </source>
</reference>
<dbReference type="InterPro" id="IPR036291">
    <property type="entry name" value="NAD(P)-bd_dom_sf"/>
</dbReference>
<keyword evidence="1" id="KW-0560">Oxidoreductase</keyword>
<dbReference type="InterPro" id="IPR037108">
    <property type="entry name" value="TM1727-like_C_sf"/>
</dbReference>
<dbReference type="InterPro" id="IPR008927">
    <property type="entry name" value="6-PGluconate_DH-like_C_sf"/>
</dbReference>
<dbReference type="SUPFAM" id="SSF51735">
    <property type="entry name" value="NAD(P)-binding Rossmann-fold domains"/>
    <property type="match status" value="1"/>
</dbReference>
<protein>
    <submittedName>
        <fullName evidence="4">DUF2520 domain-containing protein</fullName>
    </submittedName>
</protein>
<dbReference type="Pfam" id="PF03807">
    <property type="entry name" value="F420_oxidored"/>
    <property type="match status" value="1"/>
</dbReference>
<feature type="domain" description="Pyrroline-5-carboxylate reductase catalytic N-terminal" evidence="2">
    <location>
        <begin position="2"/>
        <end position="86"/>
    </location>
</feature>
<evidence type="ECO:0000313" key="5">
    <source>
        <dbReference type="Proteomes" id="UP000293483"/>
    </source>
</evidence>
<sequence length="258" mass="28419">MRISFIGAGRVAHHLARALKGRHQIVQICSRKYEHADALAQAVGAEAATSFSALKAEIDLLIIAVSDSAIADVIQSVHRYAPEVLIAHTSGSTDIAKLTEVHPRAGVLYPLQTFSFEREIDWAQTPVFIEAAELQDSAILNALANELSQRVYQYTSAQRLSLHLAAVYACNFANYCYDMAKQVVDAQQVDFSLLYPLILETAQKATAADPKAMQTGPAMRGDKNIIAMHAEMLEQSQRQDLKAVYALLSEQILQRHQS</sequence>
<dbReference type="Proteomes" id="UP000293483">
    <property type="component" value="Unassembled WGS sequence"/>
</dbReference>
<dbReference type="RefSeq" id="WP_130147440.1">
    <property type="nucleotide sequence ID" value="NZ_SGSU01000017.1"/>
</dbReference>
<dbReference type="PANTHER" id="PTHR40459:SF1">
    <property type="entry name" value="CONSERVED HYPOTHETICAL ALANINE AND LEUCINE RICH PROTEIN"/>
    <property type="match status" value="1"/>
</dbReference>
<comment type="caution">
    <text evidence="4">The sequence shown here is derived from an EMBL/GenBank/DDBJ whole genome shotgun (WGS) entry which is preliminary data.</text>
</comment>
<evidence type="ECO:0000259" key="2">
    <source>
        <dbReference type="Pfam" id="PF03807"/>
    </source>
</evidence>
<evidence type="ECO:0000259" key="3">
    <source>
        <dbReference type="Pfam" id="PF10728"/>
    </source>
</evidence>
<dbReference type="EMBL" id="SGSU01000017">
    <property type="protein sequence ID" value="RZG65204.1"/>
    <property type="molecule type" value="Genomic_DNA"/>
</dbReference>
<proteinExistence type="predicted"/>
<dbReference type="PANTHER" id="PTHR40459">
    <property type="entry name" value="CONSERVED HYPOTHETICAL ALANINE AND LEUCINE RICH PROTEIN"/>
    <property type="match status" value="1"/>
</dbReference>
<dbReference type="STRING" id="202951.GCA_001485025_01784"/>
<dbReference type="Gene3D" id="3.40.50.720">
    <property type="entry name" value="NAD(P)-binding Rossmann-like Domain"/>
    <property type="match status" value="1"/>
</dbReference>
<dbReference type="InterPro" id="IPR028939">
    <property type="entry name" value="P5C_Rdtase_cat_N"/>
</dbReference>
<gene>
    <name evidence="4" type="ORF">EXE25_14370</name>
</gene>
<dbReference type="Pfam" id="PF10728">
    <property type="entry name" value="DUF2520"/>
    <property type="match status" value="1"/>
</dbReference>
<feature type="domain" description="DUF2520" evidence="3">
    <location>
        <begin position="126"/>
        <end position="251"/>
    </location>
</feature>
<dbReference type="Gene3D" id="1.10.1040.20">
    <property type="entry name" value="ProC-like, C-terminal domain"/>
    <property type="match status" value="1"/>
</dbReference>
<accession>A0A4Q7APX0</accession>
<dbReference type="AlphaFoldDB" id="A0A4Q7APX0"/>